<protein>
    <submittedName>
        <fullName evidence="2">Uncharacterized protein</fullName>
    </submittedName>
</protein>
<gene>
    <name evidence="2" type="ORF">IAD50_00455</name>
</gene>
<evidence type="ECO:0000313" key="2">
    <source>
        <dbReference type="EMBL" id="HIU28750.1"/>
    </source>
</evidence>
<keyword evidence="1" id="KW-0472">Membrane</keyword>
<reference evidence="2" key="2">
    <citation type="journal article" date="2021" name="PeerJ">
        <title>Extensive microbial diversity within the chicken gut microbiome revealed by metagenomics and culture.</title>
        <authorList>
            <person name="Gilroy R."/>
            <person name="Ravi A."/>
            <person name="Getino M."/>
            <person name="Pursley I."/>
            <person name="Horton D.L."/>
            <person name="Alikhan N.F."/>
            <person name="Baker D."/>
            <person name="Gharbi K."/>
            <person name="Hall N."/>
            <person name="Watson M."/>
            <person name="Adriaenssens E.M."/>
            <person name="Foster-Nyarko E."/>
            <person name="Jarju S."/>
            <person name="Secka A."/>
            <person name="Antonio M."/>
            <person name="Oren A."/>
            <person name="Chaudhuri R.R."/>
            <person name="La Ragione R."/>
            <person name="Hildebrand F."/>
            <person name="Pallen M.J."/>
        </authorList>
    </citation>
    <scope>NUCLEOTIDE SEQUENCE</scope>
    <source>
        <strain evidence="2">CHK195-4489</strain>
    </source>
</reference>
<accession>A0A9D1I864</accession>
<keyword evidence="1" id="KW-1133">Transmembrane helix</keyword>
<evidence type="ECO:0000256" key="1">
    <source>
        <dbReference type="SAM" id="Phobius"/>
    </source>
</evidence>
<reference evidence="2" key="1">
    <citation type="submission" date="2020-10" db="EMBL/GenBank/DDBJ databases">
        <authorList>
            <person name="Gilroy R."/>
        </authorList>
    </citation>
    <scope>NUCLEOTIDE SEQUENCE</scope>
    <source>
        <strain evidence="2">CHK195-4489</strain>
    </source>
</reference>
<dbReference type="AlphaFoldDB" id="A0A9D1I864"/>
<comment type="caution">
    <text evidence="2">The sequence shown here is derived from an EMBL/GenBank/DDBJ whole genome shotgun (WGS) entry which is preliminary data.</text>
</comment>
<name>A0A9D1I864_9CLOT</name>
<sequence>MYIVRAELKRCFGPGILIPALLLSFFAGYILYELHDDYDSSYCLTADEIKTEYVIACDLITGGYSKTTDLLTRYKELVASADKIIASRKELYDLGITNYNLNISKL</sequence>
<feature type="transmembrane region" description="Helical" evidence="1">
    <location>
        <begin position="12"/>
        <end position="32"/>
    </location>
</feature>
<evidence type="ECO:0000313" key="3">
    <source>
        <dbReference type="Proteomes" id="UP000824089"/>
    </source>
</evidence>
<dbReference type="EMBL" id="DVMM01000009">
    <property type="protein sequence ID" value="HIU28750.1"/>
    <property type="molecule type" value="Genomic_DNA"/>
</dbReference>
<keyword evidence="1" id="KW-0812">Transmembrane</keyword>
<organism evidence="2 3">
    <name type="scientific">Candidatus Egerieisoma faecipullorum</name>
    <dbReference type="NCBI Taxonomy" id="2840963"/>
    <lineage>
        <taxon>Bacteria</taxon>
        <taxon>Bacillati</taxon>
        <taxon>Bacillota</taxon>
        <taxon>Clostridia</taxon>
        <taxon>Eubacteriales</taxon>
        <taxon>Clostridiaceae</taxon>
        <taxon>Clostridiaceae incertae sedis</taxon>
        <taxon>Candidatus Egerieisoma</taxon>
    </lineage>
</organism>
<dbReference type="Proteomes" id="UP000824089">
    <property type="component" value="Unassembled WGS sequence"/>
</dbReference>
<proteinExistence type="predicted"/>